<evidence type="ECO:0000313" key="1">
    <source>
        <dbReference type="EMBL" id="RSK50801.1"/>
    </source>
</evidence>
<sequence>MKSAIHPGLFAAAASLILSGGCQKQDPTPDCPGGCTTVKGRFVTGNGQVPLRGAGLTLVWYKGWGFFGRTGARTKATATTDANGNYTLNYSLSDEELQTGHLTVDVKAPSYFGVNGVYLPAPQQRDTTVTAPTYWLPRTAKLTCQLTNPAALQGNDRISVDISFKPGPARTGLQATIGGFASAAQGGGTSFAPEVPAEQLLRIKVLRYRNGSYVSFSTTQDSLLLAPNDVRTYPVSF</sequence>
<dbReference type="OrthoDB" id="1342421at2"/>
<keyword evidence="1" id="KW-0121">Carboxypeptidase</keyword>
<comment type="caution">
    <text evidence="1">The sequence shown here is derived from an EMBL/GenBank/DDBJ whole genome shotgun (WGS) entry which is preliminary data.</text>
</comment>
<accession>A0A428KVF5</accession>
<name>A0A428KVF5_9BACT</name>
<dbReference type="Proteomes" id="UP000273500">
    <property type="component" value="Unassembled WGS sequence"/>
</dbReference>
<keyword evidence="1" id="KW-0645">Protease</keyword>
<protein>
    <submittedName>
        <fullName evidence="1">Carboxypeptidase regulatory-like domain-containing protein</fullName>
    </submittedName>
</protein>
<evidence type="ECO:0000313" key="2">
    <source>
        <dbReference type="Proteomes" id="UP000273500"/>
    </source>
</evidence>
<dbReference type="AlphaFoldDB" id="A0A428KVF5"/>
<keyword evidence="2" id="KW-1185">Reference proteome</keyword>
<reference evidence="1 2" key="1">
    <citation type="submission" date="2018-12" db="EMBL/GenBank/DDBJ databases">
        <authorList>
            <person name="Feng G."/>
            <person name="Zhu H."/>
        </authorList>
    </citation>
    <scope>NUCLEOTIDE SEQUENCE [LARGE SCALE GENOMIC DNA]</scope>
    <source>
        <strain evidence="1 2">KCTC 12533</strain>
    </source>
</reference>
<proteinExistence type="predicted"/>
<dbReference type="RefSeq" id="WP_125417280.1">
    <property type="nucleotide sequence ID" value="NZ_RWIT01000001.1"/>
</dbReference>
<gene>
    <name evidence="1" type="ORF">EI291_00320</name>
</gene>
<dbReference type="EMBL" id="RWIT01000001">
    <property type="protein sequence ID" value="RSK50801.1"/>
    <property type="molecule type" value="Genomic_DNA"/>
</dbReference>
<organism evidence="1 2">
    <name type="scientific">Hymenobacter rigui</name>
    <dbReference type="NCBI Taxonomy" id="334424"/>
    <lineage>
        <taxon>Bacteria</taxon>
        <taxon>Pseudomonadati</taxon>
        <taxon>Bacteroidota</taxon>
        <taxon>Cytophagia</taxon>
        <taxon>Cytophagales</taxon>
        <taxon>Hymenobacteraceae</taxon>
        <taxon>Hymenobacter</taxon>
    </lineage>
</organism>
<keyword evidence="1" id="KW-0378">Hydrolase</keyword>
<dbReference type="PROSITE" id="PS51257">
    <property type="entry name" value="PROKAR_LIPOPROTEIN"/>
    <property type="match status" value="1"/>
</dbReference>
<dbReference type="GO" id="GO:0004180">
    <property type="term" value="F:carboxypeptidase activity"/>
    <property type="evidence" value="ECO:0007669"/>
    <property type="project" value="UniProtKB-KW"/>
</dbReference>